<dbReference type="Gene3D" id="3.40.50.300">
    <property type="entry name" value="P-loop containing nucleotide triphosphate hydrolases"/>
    <property type="match status" value="1"/>
</dbReference>
<dbReference type="PROSITE" id="PS00211">
    <property type="entry name" value="ABC_TRANSPORTER_1"/>
    <property type="match status" value="1"/>
</dbReference>
<evidence type="ECO:0000256" key="4">
    <source>
        <dbReference type="ARBA" id="ARBA00022840"/>
    </source>
</evidence>
<keyword evidence="2" id="KW-0813">Transport</keyword>
<dbReference type="InterPro" id="IPR003439">
    <property type="entry name" value="ABC_transporter-like_ATP-bd"/>
</dbReference>
<dbReference type="CDD" id="cd03230">
    <property type="entry name" value="ABC_DR_subfamily_A"/>
    <property type="match status" value="1"/>
</dbReference>
<name>A0A5C6B5Y1_9PLAN</name>
<evidence type="ECO:0000313" key="7">
    <source>
        <dbReference type="Proteomes" id="UP000320735"/>
    </source>
</evidence>
<reference evidence="6 7" key="1">
    <citation type="submission" date="2019-02" db="EMBL/GenBank/DDBJ databases">
        <title>Deep-cultivation of Planctomycetes and their phenomic and genomic characterization uncovers novel biology.</title>
        <authorList>
            <person name="Wiegand S."/>
            <person name="Jogler M."/>
            <person name="Boedeker C."/>
            <person name="Pinto D."/>
            <person name="Vollmers J."/>
            <person name="Rivas-Marin E."/>
            <person name="Kohn T."/>
            <person name="Peeters S.H."/>
            <person name="Heuer A."/>
            <person name="Rast P."/>
            <person name="Oberbeckmann S."/>
            <person name="Bunk B."/>
            <person name="Jeske O."/>
            <person name="Meyerdierks A."/>
            <person name="Storesund J.E."/>
            <person name="Kallscheuer N."/>
            <person name="Luecker S."/>
            <person name="Lage O.M."/>
            <person name="Pohl T."/>
            <person name="Merkel B.J."/>
            <person name="Hornburger P."/>
            <person name="Mueller R.-W."/>
            <person name="Bruemmer F."/>
            <person name="Labrenz M."/>
            <person name="Spormann A.M."/>
            <person name="Op Den Camp H."/>
            <person name="Overmann J."/>
            <person name="Amann R."/>
            <person name="Jetten M.S.M."/>
            <person name="Mascher T."/>
            <person name="Medema M.H."/>
            <person name="Devos D.P."/>
            <person name="Kaster A.-K."/>
            <person name="Ovreas L."/>
            <person name="Rohde M."/>
            <person name="Galperin M.Y."/>
            <person name="Jogler C."/>
        </authorList>
    </citation>
    <scope>NUCLEOTIDE SEQUENCE [LARGE SCALE GENOMIC DNA]</scope>
    <source>
        <strain evidence="6 7">CA54</strain>
    </source>
</reference>
<dbReference type="EC" id="3.6.3.-" evidence="6"/>
<dbReference type="AlphaFoldDB" id="A0A5C6B5Y1"/>
<gene>
    <name evidence="6" type="primary">yxlF_5</name>
    <name evidence="6" type="ORF">CA54_50630</name>
</gene>
<evidence type="ECO:0000256" key="3">
    <source>
        <dbReference type="ARBA" id="ARBA00022741"/>
    </source>
</evidence>
<accession>A0A5C6B5Y1</accession>
<dbReference type="OrthoDB" id="9795548at2"/>
<comment type="caution">
    <text evidence="6">The sequence shown here is derived from an EMBL/GenBank/DDBJ whole genome shotgun (WGS) entry which is preliminary data.</text>
</comment>
<dbReference type="RefSeq" id="WP_146373532.1">
    <property type="nucleotide sequence ID" value="NZ_SJPP01000003.1"/>
</dbReference>
<keyword evidence="3" id="KW-0547">Nucleotide-binding</keyword>
<dbReference type="Proteomes" id="UP000320735">
    <property type="component" value="Unassembled WGS sequence"/>
</dbReference>
<organism evidence="6 7">
    <name type="scientific">Symmachiella macrocystis</name>
    <dbReference type="NCBI Taxonomy" id="2527985"/>
    <lineage>
        <taxon>Bacteria</taxon>
        <taxon>Pseudomonadati</taxon>
        <taxon>Planctomycetota</taxon>
        <taxon>Planctomycetia</taxon>
        <taxon>Planctomycetales</taxon>
        <taxon>Planctomycetaceae</taxon>
        <taxon>Symmachiella</taxon>
    </lineage>
</organism>
<dbReference type="PANTHER" id="PTHR43335:SF4">
    <property type="entry name" value="ABC TRANSPORTER, ATP-BINDING PROTEIN"/>
    <property type="match status" value="1"/>
</dbReference>
<keyword evidence="7" id="KW-1185">Reference proteome</keyword>
<dbReference type="PANTHER" id="PTHR43335">
    <property type="entry name" value="ABC TRANSPORTER, ATP-BINDING PROTEIN"/>
    <property type="match status" value="1"/>
</dbReference>
<dbReference type="PROSITE" id="PS50893">
    <property type="entry name" value="ABC_TRANSPORTER_2"/>
    <property type="match status" value="1"/>
</dbReference>
<feature type="domain" description="ABC transporter" evidence="5">
    <location>
        <begin position="3"/>
        <end position="232"/>
    </location>
</feature>
<dbReference type="SMART" id="SM00382">
    <property type="entry name" value="AAA"/>
    <property type="match status" value="1"/>
</dbReference>
<dbReference type="InterPro" id="IPR003593">
    <property type="entry name" value="AAA+_ATPase"/>
</dbReference>
<comment type="similarity">
    <text evidence="1">Belongs to the ABC transporter superfamily.</text>
</comment>
<evidence type="ECO:0000313" key="6">
    <source>
        <dbReference type="EMBL" id="TWU06666.1"/>
    </source>
</evidence>
<dbReference type="EMBL" id="SJPP01000003">
    <property type="protein sequence ID" value="TWU06666.1"/>
    <property type="molecule type" value="Genomic_DNA"/>
</dbReference>
<proteinExistence type="inferred from homology"/>
<protein>
    <submittedName>
        <fullName evidence="6">Putative ABC transporter ATP-binding protein YxlF</fullName>
        <ecNumber evidence="6">3.6.3.-</ecNumber>
    </submittedName>
</protein>
<dbReference type="GO" id="GO:0016887">
    <property type="term" value="F:ATP hydrolysis activity"/>
    <property type="evidence" value="ECO:0007669"/>
    <property type="project" value="InterPro"/>
</dbReference>
<evidence type="ECO:0000256" key="2">
    <source>
        <dbReference type="ARBA" id="ARBA00022448"/>
    </source>
</evidence>
<keyword evidence="6" id="KW-0378">Hydrolase</keyword>
<evidence type="ECO:0000259" key="5">
    <source>
        <dbReference type="PROSITE" id="PS50893"/>
    </source>
</evidence>
<evidence type="ECO:0000256" key="1">
    <source>
        <dbReference type="ARBA" id="ARBA00005417"/>
    </source>
</evidence>
<dbReference type="InterPro" id="IPR017871">
    <property type="entry name" value="ABC_transporter-like_CS"/>
</dbReference>
<keyword evidence="4 6" id="KW-0067">ATP-binding</keyword>
<sequence>MSIVVRNLVKTFGETRAVDGIDFEIPGPGIVGLIGPNGAGKTTTLRMLTTFLKPTRGSVCITGFDTVDRAQEVRRQMGYLPESTAIYPDARVGEFLSFRAKLKNVPRRSRVGELDRCLHACGIVNLRHRIIGRLSHGQRRRVALADALLSDPTVLILDEPTAGLDPLQVRQFRGLVAELATEHTVLLSTHILAEAQAICGRVLVMSQGHLVDDVDLGTGTEFHHFRLEVSGTAAVIHASLLTIDGVLAVEQSASGDHWQRFELRCGNEHDVRPRVAEICVEQGWPIRELTNSLPELETRFVRAVFSEPRKAA</sequence>
<dbReference type="GO" id="GO:0005524">
    <property type="term" value="F:ATP binding"/>
    <property type="evidence" value="ECO:0007669"/>
    <property type="project" value="UniProtKB-KW"/>
</dbReference>
<dbReference type="InterPro" id="IPR027417">
    <property type="entry name" value="P-loop_NTPase"/>
</dbReference>
<dbReference type="SUPFAM" id="SSF52540">
    <property type="entry name" value="P-loop containing nucleoside triphosphate hydrolases"/>
    <property type="match status" value="1"/>
</dbReference>
<dbReference type="Pfam" id="PF00005">
    <property type="entry name" value="ABC_tran"/>
    <property type="match status" value="1"/>
</dbReference>